<dbReference type="RefSeq" id="XP_009825012.1">
    <property type="nucleotide sequence ID" value="XM_009826710.1"/>
</dbReference>
<proteinExistence type="predicted"/>
<dbReference type="VEuPathDB" id="FungiDB:H257_02887"/>
<dbReference type="GeneID" id="20804883"/>
<organism evidence="1">
    <name type="scientific">Aphanomyces astaci</name>
    <name type="common">Crayfish plague agent</name>
    <dbReference type="NCBI Taxonomy" id="112090"/>
    <lineage>
        <taxon>Eukaryota</taxon>
        <taxon>Sar</taxon>
        <taxon>Stramenopiles</taxon>
        <taxon>Oomycota</taxon>
        <taxon>Saprolegniomycetes</taxon>
        <taxon>Saprolegniales</taxon>
        <taxon>Verrucalvaceae</taxon>
        <taxon>Aphanomyces</taxon>
    </lineage>
</organism>
<reference evidence="1" key="1">
    <citation type="submission" date="2013-12" db="EMBL/GenBank/DDBJ databases">
        <title>The Genome Sequence of Aphanomyces astaci APO3.</title>
        <authorList>
            <consortium name="The Broad Institute Genomics Platform"/>
            <person name="Russ C."/>
            <person name="Tyler B."/>
            <person name="van West P."/>
            <person name="Dieguez-Uribeondo J."/>
            <person name="Young S.K."/>
            <person name="Zeng Q."/>
            <person name="Gargeya S."/>
            <person name="Fitzgerald M."/>
            <person name="Abouelleil A."/>
            <person name="Alvarado L."/>
            <person name="Chapman S.B."/>
            <person name="Gainer-Dewar J."/>
            <person name="Goldberg J."/>
            <person name="Griggs A."/>
            <person name="Gujja S."/>
            <person name="Hansen M."/>
            <person name="Howarth C."/>
            <person name="Imamovic A."/>
            <person name="Ireland A."/>
            <person name="Larimer J."/>
            <person name="McCowan C."/>
            <person name="Murphy C."/>
            <person name="Pearson M."/>
            <person name="Poon T.W."/>
            <person name="Priest M."/>
            <person name="Roberts A."/>
            <person name="Saif S."/>
            <person name="Shea T."/>
            <person name="Sykes S."/>
            <person name="Wortman J."/>
            <person name="Nusbaum C."/>
            <person name="Birren B."/>
        </authorList>
    </citation>
    <scope>NUCLEOTIDE SEQUENCE [LARGE SCALE GENOMIC DNA]</scope>
    <source>
        <strain evidence="1">APO3</strain>
    </source>
</reference>
<sequence length="273" mass="32232">MRPRKRNQNSYKNEERKFFLNKFKATHGVSERQFCRDNKLAFSTWQGWRTNEAKILASKRHGRLATLGGQGLRELIPFKNELLAFMRDRRGTERYVRVFHLMRWVKRHHRPWLVDYLSTKKNDAVGYNSFRTLLLRFSYRHRFRHRVPCKSKLSQQVLDDVWLGYAASFWNKYSEYDKSQILNVDETALLFVRKLVDCGIRDKRKRCRRSILGHLRKPASVHESTHIVMMKVDDDSDCRVVVNSRLAMLLMRSDGVEVAGPKIPINLSPPSPA</sequence>
<evidence type="ECO:0000313" key="1">
    <source>
        <dbReference type="EMBL" id="ETV84994.1"/>
    </source>
</evidence>
<dbReference type="OrthoDB" id="86463at2759"/>
<name>W4H156_APHAT</name>
<protein>
    <recommendedName>
        <fullName evidence="2">DDE-1 domain-containing protein</fullName>
    </recommendedName>
</protein>
<dbReference type="EMBL" id="KI913118">
    <property type="protein sequence ID" value="ETV84994.1"/>
    <property type="molecule type" value="Genomic_DNA"/>
</dbReference>
<accession>W4H156</accession>
<evidence type="ECO:0008006" key="2">
    <source>
        <dbReference type="Google" id="ProtNLM"/>
    </source>
</evidence>
<dbReference type="AlphaFoldDB" id="W4H156"/>
<gene>
    <name evidence="1" type="ORF">H257_02887</name>
</gene>